<dbReference type="InParanoid" id="A0A0C2TJH9"/>
<keyword evidence="2" id="KW-1185">Reference proteome</keyword>
<proteinExistence type="predicted"/>
<dbReference type="Proteomes" id="UP000054549">
    <property type="component" value="Unassembled WGS sequence"/>
</dbReference>
<name>A0A0C2TJH9_AMAMK</name>
<evidence type="ECO:0000313" key="2">
    <source>
        <dbReference type="Proteomes" id="UP000054549"/>
    </source>
</evidence>
<reference evidence="1 2" key="1">
    <citation type="submission" date="2014-04" db="EMBL/GenBank/DDBJ databases">
        <title>Evolutionary Origins and Diversification of the Mycorrhizal Mutualists.</title>
        <authorList>
            <consortium name="DOE Joint Genome Institute"/>
            <consortium name="Mycorrhizal Genomics Consortium"/>
            <person name="Kohler A."/>
            <person name="Kuo A."/>
            <person name="Nagy L.G."/>
            <person name="Floudas D."/>
            <person name="Copeland A."/>
            <person name="Barry K.W."/>
            <person name="Cichocki N."/>
            <person name="Veneault-Fourrey C."/>
            <person name="LaButti K."/>
            <person name="Lindquist E.A."/>
            <person name="Lipzen A."/>
            <person name="Lundell T."/>
            <person name="Morin E."/>
            <person name="Murat C."/>
            <person name="Riley R."/>
            <person name="Ohm R."/>
            <person name="Sun H."/>
            <person name="Tunlid A."/>
            <person name="Henrissat B."/>
            <person name="Grigoriev I.V."/>
            <person name="Hibbett D.S."/>
            <person name="Martin F."/>
        </authorList>
    </citation>
    <scope>NUCLEOTIDE SEQUENCE [LARGE SCALE GENOMIC DNA]</scope>
    <source>
        <strain evidence="1 2">Koide BX008</strain>
    </source>
</reference>
<protein>
    <submittedName>
        <fullName evidence="1">Uncharacterized protein</fullName>
    </submittedName>
</protein>
<evidence type="ECO:0000313" key="1">
    <source>
        <dbReference type="EMBL" id="KIL67154.1"/>
    </source>
</evidence>
<accession>A0A0C2TJH9</accession>
<sequence length="82" mass="8956">MNGRRPNALIVKFKDYDQLNINDAIRFIGGVEACMEPYEKVLEPVGMPLSARNLSPYKAPPPRSPLRLPSCGKSMLANGLAG</sequence>
<organism evidence="1 2">
    <name type="scientific">Amanita muscaria (strain Koide BX008)</name>
    <dbReference type="NCBI Taxonomy" id="946122"/>
    <lineage>
        <taxon>Eukaryota</taxon>
        <taxon>Fungi</taxon>
        <taxon>Dikarya</taxon>
        <taxon>Basidiomycota</taxon>
        <taxon>Agaricomycotina</taxon>
        <taxon>Agaricomycetes</taxon>
        <taxon>Agaricomycetidae</taxon>
        <taxon>Agaricales</taxon>
        <taxon>Pluteineae</taxon>
        <taxon>Amanitaceae</taxon>
        <taxon>Amanita</taxon>
    </lineage>
</organism>
<dbReference type="AlphaFoldDB" id="A0A0C2TJH9"/>
<gene>
    <name evidence="1" type="ORF">M378DRAFT_160150</name>
</gene>
<dbReference type="HOGENOM" id="CLU_2557794_0_0_1"/>
<dbReference type="EMBL" id="KN818233">
    <property type="protein sequence ID" value="KIL67154.1"/>
    <property type="molecule type" value="Genomic_DNA"/>
</dbReference>